<organism evidence="1 2">
    <name type="scientific">Dickeya chrysanthemi (strain Ech1591)</name>
    <name type="common">Dickeya zeae (strain Ech1591)</name>
    <dbReference type="NCBI Taxonomy" id="561229"/>
    <lineage>
        <taxon>Bacteria</taxon>
        <taxon>Pseudomonadati</taxon>
        <taxon>Pseudomonadota</taxon>
        <taxon>Gammaproteobacteria</taxon>
        <taxon>Enterobacterales</taxon>
        <taxon>Pectobacteriaceae</taxon>
        <taxon>Dickeya</taxon>
    </lineage>
</organism>
<gene>
    <name evidence="1" type="ordered locus">Dd1591_1491</name>
</gene>
<dbReference type="AlphaFoldDB" id="C6CEZ8"/>
<evidence type="ECO:0000313" key="1">
    <source>
        <dbReference type="EMBL" id="ACT06349.1"/>
    </source>
</evidence>
<dbReference type="eggNOG" id="ENOG5032RC7">
    <property type="taxonomic scope" value="Bacteria"/>
</dbReference>
<dbReference type="EMBL" id="CP001655">
    <property type="protein sequence ID" value="ACT06349.1"/>
    <property type="molecule type" value="Genomic_DNA"/>
</dbReference>
<accession>C6CEZ8</accession>
<reference evidence="1 2" key="1">
    <citation type="submission" date="2009-06" db="EMBL/GenBank/DDBJ databases">
        <title>Complete sequence of Dickeya zeae Ech1591.</title>
        <authorList>
            <consortium name="US DOE Joint Genome Institute"/>
            <person name="Lucas S."/>
            <person name="Copeland A."/>
            <person name="Lapidus A."/>
            <person name="Glavina del Rio T."/>
            <person name="Tice H."/>
            <person name="Bruce D."/>
            <person name="Goodwin L."/>
            <person name="Pitluck S."/>
            <person name="Chertkov O."/>
            <person name="Brettin T."/>
            <person name="Detter J.C."/>
            <person name="Han C."/>
            <person name="Larimer F."/>
            <person name="Land M."/>
            <person name="Hauser L."/>
            <person name="Kyrpides N."/>
            <person name="Ovchinnikova G."/>
            <person name="Balakrishnan V."/>
            <person name="Glasner J."/>
            <person name="Perna N.T."/>
        </authorList>
    </citation>
    <scope>NUCLEOTIDE SEQUENCE [LARGE SCALE GENOMIC DNA]</scope>
    <source>
        <strain evidence="1 2">Ech1591</strain>
    </source>
</reference>
<sequence length="345" mass="38844">MAGFWLRGILNLAGCFVPKRKLLNQSMFINAEQVDKIDTKNYGDGYNNELVIWTLSLKSSTKSECFKFLGFVHLQSVLVEISSSPEKYYKLRSHQERVMEGMMPEEPKAIVIDDTEWGCIHSQYHYQDKDPAIITCIVNVNNTELIATELVNSVLNTSWISSLDAGTQRSYKVTAKETADALVEIFNKVLDGDPLGAEFGEVMVSIGSSRALSQILHHISLPIAELWKPQLKQNEGFDFHTTCTGNLINFGEAKFSASINPHGNAIRQAHDFITQDKHFRDRVHLVNLCHKDAIKNLDEDNYGIIAAFSINSDNPEIIMDNAIKTVMEIELLNRVSFIYLVGVKC</sequence>
<dbReference type="HOGENOM" id="CLU_069091_0_0_6"/>
<dbReference type="Proteomes" id="UP000002735">
    <property type="component" value="Chromosome"/>
</dbReference>
<evidence type="ECO:0000313" key="2">
    <source>
        <dbReference type="Proteomes" id="UP000002735"/>
    </source>
</evidence>
<dbReference type="KEGG" id="dze:Dd1591_1491"/>
<proteinExistence type="predicted"/>
<name>C6CEZ8_DICC1</name>
<dbReference type="STRING" id="561229.Dd1591_1491"/>
<protein>
    <submittedName>
        <fullName evidence="1">Uncharacterized protein</fullName>
    </submittedName>
</protein>